<feature type="region of interest" description="Disordered" evidence="1">
    <location>
        <begin position="49"/>
        <end position="84"/>
    </location>
</feature>
<dbReference type="AlphaFoldDB" id="A0A0R0JRY3"/>
<reference evidence="2" key="3">
    <citation type="submission" date="2018-07" db="EMBL/GenBank/DDBJ databases">
        <title>WGS assembly of Glycine max.</title>
        <authorList>
            <person name="Schmutz J."/>
            <person name="Cannon S."/>
            <person name="Schlueter J."/>
            <person name="Ma J."/>
            <person name="Mitros T."/>
            <person name="Nelson W."/>
            <person name="Hyten D."/>
            <person name="Song Q."/>
            <person name="Thelen J."/>
            <person name="Cheng J."/>
            <person name="Xu D."/>
            <person name="Hellsten U."/>
            <person name="May G."/>
            <person name="Yu Y."/>
            <person name="Sakurai T."/>
            <person name="Umezawa T."/>
            <person name="Bhattacharyya M."/>
            <person name="Sandhu D."/>
            <person name="Valliyodan B."/>
            <person name="Lindquist E."/>
            <person name="Peto M."/>
            <person name="Grant D."/>
            <person name="Shu S."/>
            <person name="Goodstein D."/>
            <person name="Barry K."/>
            <person name="Futrell-Griggs M."/>
            <person name="Abernathy B."/>
            <person name="Du J."/>
            <person name="Tian Z."/>
            <person name="Zhu L."/>
            <person name="Gill N."/>
            <person name="Joshi T."/>
            <person name="Libault M."/>
            <person name="Sethuraman A."/>
            <person name="Zhang X."/>
            <person name="Shinozaki K."/>
            <person name="Nguyen H."/>
            <person name="Wing R."/>
            <person name="Cregan P."/>
            <person name="Specht J."/>
            <person name="Grimwood J."/>
            <person name="Rokhsar D."/>
            <person name="Stacey G."/>
            <person name="Shoemaker R."/>
            <person name="Jackson S."/>
        </authorList>
    </citation>
    <scope>NUCLEOTIDE SEQUENCE</scope>
    <source>
        <tissue evidence="2">Callus</tissue>
    </source>
</reference>
<evidence type="ECO:0000313" key="3">
    <source>
        <dbReference type="EnsemblPlants" id="KRH57660"/>
    </source>
</evidence>
<feature type="compositionally biased region" description="Basic residues" evidence="1">
    <location>
        <begin position="75"/>
        <end position="84"/>
    </location>
</feature>
<gene>
    <name evidence="2" type="ORF">GLYMA_05G076100</name>
</gene>
<reference evidence="2 3" key="1">
    <citation type="journal article" date="2010" name="Nature">
        <title>Genome sequence of the palaeopolyploid soybean.</title>
        <authorList>
            <person name="Schmutz J."/>
            <person name="Cannon S.B."/>
            <person name="Schlueter J."/>
            <person name="Ma J."/>
            <person name="Mitros T."/>
            <person name="Nelson W."/>
            <person name="Hyten D.L."/>
            <person name="Song Q."/>
            <person name="Thelen J.J."/>
            <person name="Cheng J."/>
            <person name="Xu D."/>
            <person name="Hellsten U."/>
            <person name="May G.D."/>
            <person name="Yu Y."/>
            <person name="Sakurai T."/>
            <person name="Umezawa T."/>
            <person name="Bhattacharyya M.K."/>
            <person name="Sandhu D."/>
            <person name="Valliyodan B."/>
            <person name="Lindquist E."/>
            <person name="Peto M."/>
            <person name="Grant D."/>
            <person name="Shu S."/>
            <person name="Goodstein D."/>
            <person name="Barry K."/>
            <person name="Futrell-Griggs M."/>
            <person name="Abernathy B."/>
            <person name="Du J."/>
            <person name="Tian Z."/>
            <person name="Zhu L."/>
            <person name="Gill N."/>
            <person name="Joshi T."/>
            <person name="Libault M."/>
            <person name="Sethuraman A."/>
            <person name="Zhang X.-C."/>
            <person name="Shinozaki K."/>
            <person name="Nguyen H.T."/>
            <person name="Wing R.A."/>
            <person name="Cregan P."/>
            <person name="Specht J."/>
            <person name="Grimwood J."/>
            <person name="Rokhsar D."/>
            <person name="Stacey G."/>
            <person name="Shoemaker R.C."/>
            <person name="Jackson S.A."/>
        </authorList>
    </citation>
    <scope>NUCLEOTIDE SEQUENCE [LARGE SCALE GENOMIC DNA]</scope>
    <source>
        <strain evidence="3">cv. Williams 82</strain>
        <tissue evidence="2">Callus</tissue>
    </source>
</reference>
<evidence type="ECO:0000313" key="2">
    <source>
        <dbReference type="EMBL" id="KRH57660.1"/>
    </source>
</evidence>
<proteinExistence type="predicted"/>
<accession>A0A0R0JRY3</accession>
<evidence type="ECO:0000313" key="4">
    <source>
        <dbReference type="Proteomes" id="UP000008827"/>
    </source>
</evidence>
<name>A0A0R0JRY3_SOYBN</name>
<dbReference type="Proteomes" id="UP000008827">
    <property type="component" value="Chromosome 5"/>
</dbReference>
<protein>
    <submittedName>
        <fullName evidence="2 3">Uncharacterized protein</fullName>
    </submittedName>
</protein>
<dbReference type="EnsemblPlants" id="KRH57660">
    <property type="protein sequence ID" value="KRH57660"/>
    <property type="gene ID" value="GLYMA_05G076100"/>
</dbReference>
<sequence length="84" mass="9750">MPKSSFHSSNRSHRFLSSLVTFPSINYTQALLERRHNLYQDIRGCIPRKYQPVQKQSPQKAHPLEGNNTAQSYRPSKKKLAKLL</sequence>
<dbReference type="EMBL" id="CM000838">
    <property type="protein sequence ID" value="KRH57660.1"/>
    <property type="molecule type" value="Genomic_DNA"/>
</dbReference>
<dbReference type="InParanoid" id="A0A0R0JRY3"/>
<evidence type="ECO:0000256" key="1">
    <source>
        <dbReference type="SAM" id="MobiDB-lite"/>
    </source>
</evidence>
<dbReference type="Gramene" id="KRH57660">
    <property type="protein sequence ID" value="KRH57660"/>
    <property type="gene ID" value="GLYMA_05G076100"/>
</dbReference>
<reference evidence="3" key="2">
    <citation type="submission" date="2018-02" db="UniProtKB">
        <authorList>
            <consortium name="EnsemblPlants"/>
        </authorList>
    </citation>
    <scope>IDENTIFICATION</scope>
    <source>
        <strain evidence="3">Williams 82</strain>
    </source>
</reference>
<keyword evidence="4" id="KW-1185">Reference proteome</keyword>
<organism evidence="2">
    <name type="scientific">Glycine max</name>
    <name type="common">Soybean</name>
    <name type="synonym">Glycine hispida</name>
    <dbReference type="NCBI Taxonomy" id="3847"/>
    <lineage>
        <taxon>Eukaryota</taxon>
        <taxon>Viridiplantae</taxon>
        <taxon>Streptophyta</taxon>
        <taxon>Embryophyta</taxon>
        <taxon>Tracheophyta</taxon>
        <taxon>Spermatophyta</taxon>
        <taxon>Magnoliopsida</taxon>
        <taxon>eudicotyledons</taxon>
        <taxon>Gunneridae</taxon>
        <taxon>Pentapetalae</taxon>
        <taxon>rosids</taxon>
        <taxon>fabids</taxon>
        <taxon>Fabales</taxon>
        <taxon>Fabaceae</taxon>
        <taxon>Papilionoideae</taxon>
        <taxon>50 kb inversion clade</taxon>
        <taxon>NPAAA clade</taxon>
        <taxon>indigoferoid/millettioid clade</taxon>
        <taxon>Phaseoleae</taxon>
        <taxon>Glycine</taxon>
        <taxon>Glycine subgen. Soja</taxon>
    </lineage>
</organism>